<organism evidence="2 3">
    <name type="scientific">Nonomuraea glycinis</name>
    <dbReference type="NCBI Taxonomy" id="2047744"/>
    <lineage>
        <taxon>Bacteria</taxon>
        <taxon>Bacillati</taxon>
        <taxon>Actinomycetota</taxon>
        <taxon>Actinomycetes</taxon>
        <taxon>Streptosporangiales</taxon>
        <taxon>Streptosporangiaceae</taxon>
        <taxon>Nonomuraea</taxon>
    </lineage>
</organism>
<dbReference type="AlphaFoldDB" id="A0A918A0Z5"/>
<comment type="caution">
    <text evidence="2">The sequence shown here is derived from an EMBL/GenBank/DDBJ whole genome shotgun (WGS) entry which is preliminary data.</text>
</comment>
<feature type="region of interest" description="Disordered" evidence="1">
    <location>
        <begin position="1"/>
        <end position="22"/>
    </location>
</feature>
<accession>A0A918A0Z5</accession>
<dbReference type="Proteomes" id="UP000660745">
    <property type="component" value="Unassembled WGS sequence"/>
</dbReference>
<feature type="region of interest" description="Disordered" evidence="1">
    <location>
        <begin position="56"/>
        <end position="93"/>
    </location>
</feature>
<sequence>MILVLPEGKSGPRFIRDRPVTGHEQEGIRALESSGPDMEFFRSTIRRVATAIECPERHDDTGPSVPVPGGAGQRAPQGRSPVPEGTQEMMDSPRLLTIAGWTWV</sequence>
<name>A0A918A0Z5_9ACTN</name>
<dbReference type="EMBL" id="BMNK01000001">
    <property type="protein sequence ID" value="GGP01771.1"/>
    <property type="molecule type" value="Genomic_DNA"/>
</dbReference>
<evidence type="ECO:0000313" key="2">
    <source>
        <dbReference type="EMBL" id="GGP01771.1"/>
    </source>
</evidence>
<evidence type="ECO:0000256" key="1">
    <source>
        <dbReference type="SAM" id="MobiDB-lite"/>
    </source>
</evidence>
<evidence type="ECO:0000313" key="3">
    <source>
        <dbReference type="Proteomes" id="UP000660745"/>
    </source>
</evidence>
<keyword evidence="3" id="KW-1185">Reference proteome</keyword>
<reference evidence="2" key="2">
    <citation type="submission" date="2020-09" db="EMBL/GenBank/DDBJ databases">
        <authorList>
            <person name="Sun Q."/>
            <person name="Zhou Y."/>
        </authorList>
    </citation>
    <scope>NUCLEOTIDE SEQUENCE</scope>
    <source>
        <strain evidence="2">CGMCC 4.7430</strain>
    </source>
</reference>
<gene>
    <name evidence="2" type="ORF">GCM10012278_06340</name>
</gene>
<reference evidence="2" key="1">
    <citation type="journal article" date="2014" name="Int. J. Syst. Evol. Microbiol.">
        <title>Complete genome sequence of Corynebacterium casei LMG S-19264T (=DSM 44701T), isolated from a smear-ripened cheese.</title>
        <authorList>
            <consortium name="US DOE Joint Genome Institute (JGI-PGF)"/>
            <person name="Walter F."/>
            <person name="Albersmeier A."/>
            <person name="Kalinowski J."/>
            <person name="Ruckert C."/>
        </authorList>
    </citation>
    <scope>NUCLEOTIDE SEQUENCE</scope>
    <source>
        <strain evidence="2">CGMCC 4.7430</strain>
    </source>
</reference>
<proteinExistence type="predicted"/>
<protein>
    <submittedName>
        <fullName evidence="2">Uncharacterized protein</fullName>
    </submittedName>
</protein>